<evidence type="ECO:0008006" key="4">
    <source>
        <dbReference type="Google" id="ProtNLM"/>
    </source>
</evidence>
<keyword evidence="1" id="KW-0812">Transmembrane</keyword>
<feature type="transmembrane region" description="Helical" evidence="1">
    <location>
        <begin position="45"/>
        <end position="70"/>
    </location>
</feature>
<feature type="transmembrane region" description="Helical" evidence="1">
    <location>
        <begin position="82"/>
        <end position="109"/>
    </location>
</feature>
<evidence type="ECO:0000313" key="2">
    <source>
        <dbReference type="EMBL" id="MDT2543648.1"/>
    </source>
</evidence>
<proteinExistence type="predicted"/>
<comment type="caution">
    <text evidence="2">The sequence shown here is derived from an EMBL/GenBank/DDBJ whole genome shotgun (WGS) entry which is preliminary data.</text>
</comment>
<accession>A0AAW8T431</accession>
<sequence length="123" mass="14326">MTYNERKNYLLYTSIAFVVGAFLYSILAIFMVITPSAEFSSFTKALYFISSILIGGYLICSILSGILIFISFIKKQTKKTKILMIVFFMFTIQAIIFSGFFATLPYYIYNLHIVRKRRYIIEK</sequence>
<feature type="transmembrane region" description="Helical" evidence="1">
    <location>
        <begin position="9"/>
        <end position="33"/>
    </location>
</feature>
<dbReference type="AlphaFoldDB" id="A0AAW8T431"/>
<evidence type="ECO:0000256" key="1">
    <source>
        <dbReference type="SAM" id="Phobius"/>
    </source>
</evidence>
<reference evidence="2" key="1">
    <citation type="submission" date="2023-03" db="EMBL/GenBank/DDBJ databases">
        <authorList>
            <person name="Shen W."/>
            <person name="Cai J."/>
        </authorList>
    </citation>
    <scope>NUCLEOTIDE SEQUENCE</scope>
    <source>
        <strain evidence="2">Y15</strain>
    </source>
</reference>
<name>A0AAW8T431_9ENTE</name>
<dbReference type="Proteomes" id="UP001254770">
    <property type="component" value="Unassembled WGS sequence"/>
</dbReference>
<organism evidence="2 3">
    <name type="scientific">Enterococcus raffinosus</name>
    <dbReference type="NCBI Taxonomy" id="71452"/>
    <lineage>
        <taxon>Bacteria</taxon>
        <taxon>Bacillati</taxon>
        <taxon>Bacillota</taxon>
        <taxon>Bacilli</taxon>
        <taxon>Lactobacillales</taxon>
        <taxon>Enterococcaceae</taxon>
        <taxon>Enterococcus</taxon>
    </lineage>
</organism>
<keyword evidence="1" id="KW-1133">Transmembrane helix</keyword>
<dbReference type="EMBL" id="JARPXL010000003">
    <property type="protein sequence ID" value="MDT2543648.1"/>
    <property type="molecule type" value="Genomic_DNA"/>
</dbReference>
<evidence type="ECO:0000313" key="3">
    <source>
        <dbReference type="Proteomes" id="UP001254770"/>
    </source>
</evidence>
<gene>
    <name evidence="2" type="ORF">P7D69_04690</name>
</gene>
<protein>
    <recommendedName>
        <fullName evidence="4">DUF4064 domain-containing protein</fullName>
    </recommendedName>
</protein>
<keyword evidence="1" id="KW-0472">Membrane</keyword>
<dbReference type="RefSeq" id="WP_222225935.1">
    <property type="nucleotide sequence ID" value="NZ_CP081846.1"/>
</dbReference>